<dbReference type="Proteomes" id="UP000319949">
    <property type="component" value="Unassembled WGS sequence"/>
</dbReference>
<feature type="domain" description="Dienelactone hydrolase" evidence="1">
    <location>
        <begin position="16"/>
        <end position="227"/>
    </location>
</feature>
<organism evidence="2 3">
    <name type="scientific">Bradyrhizobium stylosanthis</name>
    <dbReference type="NCBI Taxonomy" id="1803665"/>
    <lineage>
        <taxon>Bacteria</taxon>
        <taxon>Pseudomonadati</taxon>
        <taxon>Pseudomonadota</taxon>
        <taxon>Alphaproteobacteria</taxon>
        <taxon>Hyphomicrobiales</taxon>
        <taxon>Nitrobacteraceae</taxon>
        <taxon>Bradyrhizobium</taxon>
    </lineage>
</organism>
<protein>
    <submittedName>
        <fullName evidence="2">Carboxymethylenebutenolidase</fullName>
    </submittedName>
</protein>
<dbReference type="RefSeq" id="WP_145656543.1">
    <property type="nucleotide sequence ID" value="NZ_VITK01000001.1"/>
</dbReference>
<dbReference type="InterPro" id="IPR029058">
    <property type="entry name" value="AB_hydrolase_fold"/>
</dbReference>
<dbReference type="Pfam" id="PF01738">
    <property type="entry name" value="DLH"/>
    <property type="match status" value="1"/>
</dbReference>
<comment type="caution">
    <text evidence="2">The sequence shown here is derived from an EMBL/GenBank/DDBJ whole genome shotgun (WGS) entry which is preliminary data.</text>
</comment>
<reference evidence="2 3" key="1">
    <citation type="submission" date="2019-06" db="EMBL/GenBank/DDBJ databases">
        <title>Genomic Encyclopedia of Type Strains, Phase IV (KMG-V): Genome sequencing to study the core and pangenomes of soil and plant-associated prokaryotes.</title>
        <authorList>
            <person name="Whitman W."/>
        </authorList>
    </citation>
    <scope>NUCLEOTIDE SEQUENCE [LARGE SCALE GENOMIC DNA]</scope>
    <source>
        <strain evidence="2 3">BR 510</strain>
    </source>
</reference>
<dbReference type="InterPro" id="IPR051049">
    <property type="entry name" value="Dienelactone_hydrolase-like"/>
</dbReference>
<keyword evidence="3" id="KW-1185">Reference proteome</keyword>
<dbReference type="Gene3D" id="3.40.50.1820">
    <property type="entry name" value="alpha/beta hydrolase"/>
    <property type="match status" value="1"/>
</dbReference>
<gene>
    <name evidence="2" type="ORF">FBZ96_101272</name>
</gene>
<evidence type="ECO:0000313" key="2">
    <source>
        <dbReference type="EMBL" id="TWB06460.1"/>
    </source>
</evidence>
<accession>A0A560EAS2</accession>
<sequence length="234" mass="25362">MSGKFDRICATGGGAFDCYLVTPEPEKPVAAIVLASAIHGVDTDMLAITDALAACGSIVAVPDLFWRSIAGPLPRNDPRAARRAQPRLERIRTGEDDMTDTLRHLRTLPHFNGRAVVMGFCYGGPYAILGPKRLGFAAGICCHGSQMPDYLHELDGVREQLCLMWGDQDNHAPAGVLDAYRDLAARMENLDVHVFPGVQHGYMMRGSPSFDRAAHDFSMKRAGDILQSLGSAVP</sequence>
<dbReference type="EMBL" id="VITK01000001">
    <property type="protein sequence ID" value="TWB06460.1"/>
    <property type="molecule type" value="Genomic_DNA"/>
</dbReference>
<name>A0A560EAS2_9BRAD</name>
<dbReference type="PANTHER" id="PTHR46623:SF6">
    <property type="entry name" value="ALPHA_BETA-HYDROLASES SUPERFAMILY PROTEIN"/>
    <property type="match status" value="1"/>
</dbReference>
<evidence type="ECO:0000259" key="1">
    <source>
        <dbReference type="Pfam" id="PF01738"/>
    </source>
</evidence>
<dbReference type="SUPFAM" id="SSF53474">
    <property type="entry name" value="alpha/beta-Hydrolases"/>
    <property type="match status" value="1"/>
</dbReference>
<dbReference type="OrthoDB" id="9771666at2"/>
<dbReference type="STRING" id="1803665.GCA_001641335_03772"/>
<dbReference type="PANTHER" id="PTHR46623">
    <property type="entry name" value="CARBOXYMETHYLENEBUTENOLIDASE-RELATED"/>
    <property type="match status" value="1"/>
</dbReference>
<dbReference type="InterPro" id="IPR002925">
    <property type="entry name" value="Dienelactn_hydro"/>
</dbReference>
<dbReference type="GO" id="GO:0016787">
    <property type="term" value="F:hydrolase activity"/>
    <property type="evidence" value="ECO:0007669"/>
    <property type="project" value="InterPro"/>
</dbReference>
<evidence type="ECO:0000313" key="3">
    <source>
        <dbReference type="Proteomes" id="UP000319949"/>
    </source>
</evidence>
<proteinExistence type="predicted"/>
<dbReference type="AlphaFoldDB" id="A0A560EAS2"/>